<reference evidence="10 11" key="1">
    <citation type="submission" date="2020-06" db="EMBL/GenBank/DDBJ databases">
        <title>The yeast mating-type switching endonuclease HO is a domesticated member of an unorthodox homing genetic element family.</title>
        <authorList>
            <person name="Coughlan A.Y."/>
            <person name="Lombardi L."/>
            <person name="Braun-Galleani S."/>
            <person name="Martos A.R."/>
            <person name="Galeote V."/>
            <person name="Bigey F."/>
            <person name="Dequin S."/>
            <person name="Byrne K.P."/>
            <person name="Wolfe K.H."/>
        </authorList>
    </citation>
    <scope>NUCLEOTIDE SEQUENCE [LARGE SCALE GENOMIC DNA]</scope>
    <source>
        <strain evidence="10 11">CBS2947</strain>
    </source>
</reference>
<keyword evidence="6 9" id="KW-0472">Membrane</keyword>
<feature type="transmembrane region" description="Helical" evidence="9">
    <location>
        <begin position="21"/>
        <end position="39"/>
    </location>
</feature>
<keyword evidence="4 9" id="KW-0812">Transmembrane</keyword>
<evidence type="ECO:0000256" key="8">
    <source>
        <dbReference type="ARBA" id="ARBA00035585"/>
    </source>
</evidence>
<feature type="transmembrane region" description="Helical" evidence="9">
    <location>
        <begin position="230"/>
        <end position="252"/>
    </location>
</feature>
<keyword evidence="5 9" id="KW-1133">Transmembrane helix</keyword>
<feature type="transmembrane region" description="Helical" evidence="9">
    <location>
        <begin position="333"/>
        <end position="356"/>
    </location>
</feature>
<organism evidence="10 11">
    <name type="scientific">Torulaspora globosa</name>
    <dbReference type="NCBI Taxonomy" id="48254"/>
    <lineage>
        <taxon>Eukaryota</taxon>
        <taxon>Fungi</taxon>
        <taxon>Dikarya</taxon>
        <taxon>Ascomycota</taxon>
        <taxon>Saccharomycotina</taxon>
        <taxon>Saccharomycetes</taxon>
        <taxon>Saccharomycetales</taxon>
        <taxon>Saccharomycetaceae</taxon>
        <taxon>Torulaspora</taxon>
    </lineage>
</organism>
<dbReference type="InterPro" id="IPR003691">
    <property type="entry name" value="FluC"/>
</dbReference>
<comment type="catalytic activity">
    <reaction evidence="8">
        <text>fluoride(in) = fluoride(out)</text>
        <dbReference type="Rhea" id="RHEA:76159"/>
        <dbReference type="ChEBI" id="CHEBI:17051"/>
    </reaction>
    <physiologicalReaction direction="left-to-right" evidence="8">
        <dbReference type="Rhea" id="RHEA:76160"/>
    </physiologicalReaction>
</comment>
<evidence type="ECO:0000256" key="4">
    <source>
        <dbReference type="ARBA" id="ARBA00022692"/>
    </source>
</evidence>
<accession>A0A7H9HXS3</accession>
<feature type="transmembrane region" description="Helical" evidence="9">
    <location>
        <begin position="258"/>
        <end position="281"/>
    </location>
</feature>
<evidence type="ECO:0000313" key="10">
    <source>
        <dbReference type="EMBL" id="QLQ81232.1"/>
    </source>
</evidence>
<evidence type="ECO:0000256" key="3">
    <source>
        <dbReference type="ARBA" id="ARBA00022475"/>
    </source>
</evidence>
<dbReference type="AlphaFoldDB" id="A0A7H9HXS3"/>
<proteinExistence type="inferred from homology"/>
<evidence type="ECO:0000313" key="11">
    <source>
        <dbReference type="Proteomes" id="UP000510647"/>
    </source>
</evidence>
<dbReference type="EMBL" id="CP059271">
    <property type="protein sequence ID" value="QLQ81232.1"/>
    <property type="molecule type" value="Genomic_DNA"/>
</dbReference>
<comment type="subcellular location">
    <subcellularLocation>
        <location evidence="2">Cell membrane</location>
        <topology evidence="2">Multi-pass membrane protein</topology>
    </subcellularLocation>
</comment>
<keyword evidence="11" id="KW-1185">Reference proteome</keyword>
<feature type="transmembrane region" description="Helical" evidence="9">
    <location>
        <begin position="201"/>
        <end position="223"/>
    </location>
</feature>
<evidence type="ECO:0000256" key="7">
    <source>
        <dbReference type="ARBA" id="ARBA00035120"/>
    </source>
</evidence>
<sequence>MDKKVSRCRILRYLFRCDTHVSFLLAFTSATILGNYTRVALTELSSYEPSYIAPGSVLWSNLVACMMMGMLQDLKKGGWFEPDELAKTFVVLTTGYCGALSSYSTMMLEMFLHSTSLMPSDTAKGMKLPNRAYGMMEFLSVLLVQLLVSMGSYIFGRSFAKNILLSFGPDMGLPEEKNELIPEPSVTGVESLWTYKLVKTVHLLFSLSAIPLIALIIVLGCVYDNHSRSFWTLPELLAIPAGFLRYYLAVWFNRSYEFFPLGTFFANQLAVITLAAFTMCLRGRSSGHPYVPIANTVTQCQVLTALSTGFSGTLSTISTFINEGYHLPLVRALVYYGASISLSYCILVIMLGSLAWTRGLTSSTC</sequence>
<comment type="function">
    <text evidence="1">Fluoride channel required for the rapid expulsion of cytoplasmic fluoride.</text>
</comment>
<dbReference type="Proteomes" id="UP000510647">
    <property type="component" value="Chromosome 5"/>
</dbReference>
<comment type="similarity">
    <text evidence="7">Belongs to the fluoride channel Fluc/FEX (TC 1.A.43) family.</text>
</comment>
<dbReference type="PANTHER" id="PTHR28259">
    <property type="entry name" value="FLUORIDE EXPORT PROTEIN 1-RELATED"/>
    <property type="match status" value="1"/>
</dbReference>
<gene>
    <name evidence="10" type="ORF">HG537_0E05880</name>
</gene>
<feature type="transmembrane region" description="Helical" evidence="9">
    <location>
        <begin position="134"/>
        <end position="155"/>
    </location>
</feature>
<evidence type="ECO:0000256" key="9">
    <source>
        <dbReference type="SAM" id="Phobius"/>
    </source>
</evidence>
<dbReference type="Pfam" id="PF02537">
    <property type="entry name" value="CRCB"/>
    <property type="match status" value="2"/>
</dbReference>
<dbReference type="PANTHER" id="PTHR28259:SF1">
    <property type="entry name" value="FLUORIDE EXPORT PROTEIN 1-RELATED"/>
    <property type="match status" value="1"/>
</dbReference>
<feature type="transmembrane region" description="Helical" evidence="9">
    <location>
        <begin position="302"/>
        <end position="321"/>
    </location>
</feature>
<keyword evidence="3" id="KW-1003">Cell membrane</keyword>
<dbReference type="OrthoDB" id="409792at2759"/>
<name>A0A7H9HXS3_9SACH</name>
<dbReference type="GO" id="GO:0005886">
    <property type="term" value="C:plasma membrane"/>
    <property type="evidence" value="ECO:0007669"/>
    <property type="project" value="UniProtKB-SubCell"/>
</dbReference>
<protein>
    <submittedName>
        <fullName evidence="10">Uncharacterized protein</fullName>
    </submittedName>
</protein>
<evidence type="ECO:0000256" key="6">
    <source>
        <dbReference type="ARBA" id="ARBA00023136"/>
    </source>
</evidence>
<evidence type="ECO:0000256" key="5">
    <source>
        <dbReference type="ARBA" id="ARBA00022989"/>
    </source>
</evidence>
<evidence type="ECO:0000256" key="2">
    <source>
        <dbReference type="ARBA" id="ARBA00004651"/>
    </source>
</evidence>
<dbReference type="GO" id="GO:1903425">
    <property type="term" value="F:fluoride transmembrane transporter activity"/>
    <property type="evidence" value="ECO:0007669"/>
    <property type="project" value="TreeGrafter"/>
</dbReference>
<evidence type="ECO:0000256" key="1">
    <source>
        <dbReference type="ARBA" id="ARBA00002598"/>
    </source>
</evidence>